<dbReference type="Gene3D" id="3.30.70.270">
    <property type="match status" value="1"/>
</dbReference>
<dbReference type="InterPro" id="IPR043128">
    <property type="entry name" value="Rev_trsase/Diguanyl_cyclase"/>
</dbReference>
<organism evidence="1 2">
    <name type="scientific">Thelohanellus kitauei</name>
    <name type="common">Myxosporean</name>
    <dbReference type="NCBI Taxonomy" id="669202"/>
    <lineage>
        <taxon>Eukaryota</taxon>
        <taxon>Metazoa</taxon>
        <taxon>Cnidaria</taxon>
        <taxon>Myxozoa</taxon>
        <taxon>Myxosporea</taxon>
        <taxon>Bivalvulida</taxon>
        <taxon>Platysporina</taxon>
        <taxon>Myxobolidae</taxon>
        <taxon>Thelohanellus</taxon>
    </lineage>
</organism>
<sequence>MSQYIPKNMLGIEAHLQICNPDLSNLITKYLNLLTKLQSFRFSTCIENKNDCSIRIGVNYLKINEITIQSSSPLPLVSDIENKLSGFNILSRVDLCYATGRSLLMNLIHKNRIRGRVRIWII</sequence>
<proteinExistence type="predicted"/>
<comment type="caution">
    <text evidence="1">The sequence shown here is derived from an EMBL/GenBank/DDBJ whole genome shotgun (WGS) entry which is preliminary data.</text>
</comment>
<keyword evidence="2" id="KW-1185">Reference proteome</keyword>
<dbReference type="InterPro" id="IPR043502">
    <property type="entry name" value="DNA/RNA_pol_sf"/>
</dbReference>
<dbReference type="Proteomes" id="UP000031668">
    <property type="component" value="Unassembled WGS sequence"/>
</dbReference>
<dbReference type="Gene3D" id="3.10.10.10">
    <property type="entry name" value="HIV Type 1 Reverse Transcriptase, subunit A, domain 1"/>
    <property type="match status" value="1"/>
</dbReference>
<dbReference type="OrthoDB" id="8052860at2759"/>
<dbReference type="EMBL" id="JWZT01003512">
    <property type="protein sequence ID" value="KII66517.1"/>
    <property type="molecule type" value="Genomic_DNA"/>
</dbReference>
<dbReference type="SUPFAM" id="SSF56672">
    <property type="entry name" value="DNA/RNA polymerases"/>
    <property type="match status" value="1"/>
</dbReference>
<evidence type="ECO:0000313" key="2">
    <source>
        <dbReference type="Proteomes" id="UP000031668"/>
    </source>
</evidence>
<gene>
    <name evidence="1" type="ORF">RF11_15976</name>
</gene>
<dbReference type="AlphaFoldDB" id="A0A0C2MY10"/>
<evidence type="ECO:0000313" key="1">
    <source>
        <dbReference type="EMBL" id="KII66517.1"/>
    </source>
</evidence>
<protein>
    <submittedName>
        <fullName evidence="1">Uncharacterized protein</fullName>
    </submittedName>
</protein>
<name>A0A0C2MY10_THEKT</name>
<reference evidence="1 2" key="1">
    <citation type="journal article" date="2014" name="Genome Biol. Evol.">
        <title>The genome of the myxosporean Thelohanellus kitauei shows adaptations to nutrient acquisition within its fish host.</title>
        <authorList>
            <person name="Yang Y."/>
            <person name="Xiong J."/>
            <person name="Zhou Z."/>
            <person name="Huo F."/>
            <person name="Miao W."/>
            <person name="Ran C."/>
            <person name="Liu Y."/>
            <person name="Zhang J."/>
            <person name="Feng J."/>
            <person name="Wang M."/>
            <person name="Wang M."/>
            <person name="Wang L."/>
            <person name="Yao B."/>
        </authorList>
    </citation>
    <scope>NUCLEOTIDE SEQUENCE [LARGE SCALE GENOMIC DNA]</scope>
    <source>
        <strain evidence="1">Wuqing</strain>
    </source>
</reference>
<accession>A0A0C2MY10</accession>